<keyword evidence="4" id="KW-1185">Reference proteome</keyword>
<feature type="signal peptide" evidence="2">
    <location>
        <begin position="1"/>
        <end position="23"/>
    </location>
</feature>
<accession>A0AAV3QMD2</accession>
<organism evidence="3 4">
    <name type="scientific">Lithospermum erythrorhizon</name>
    <name type="common">Purple gromwell</name>
    <name type="synonym">Lithospermum officinale var. erythrorhizon</name>
    <dbReference type="NCBI Taxonomy" id="34254"/>
    <lineage>
        <taxon>Eukaryota</taxon>
        <taxon>Viridiplantae</taxon>
        <taxon>Streptophyta</taxon>
        <taxon>Embryophyta</taxon>
        <taxon>Tracheophyta</taxon>
        <taxon>Spermatophyta</taxon>
        <taxon>Magnoliopsida</taxon>
        <taxon>eudicotyledons</taxon>
        <taxon>Gunneridae</taxon>
        <taxon>Pentapetalae</taxon>
        <taxon>asterids</taxon>
        <taxon>lamiids</taxon>
        <taxon>Boraginales</taxon>
        <taxon>Boraginaceae</taxon>
        <taxon>Boraginoideae</taxon>
        <taxon>Lithospermeae</taxon>
        <taxon>Lithospermum</taxon>
    </lineage>
</organism>
<reference evidence="3 4" key="1">
    <citation type="submission" date="2024-01" db="EMBL/GenBank/DDBJ databases">
        <title>The complete chloroplast genome sequence of Lithospermum erythrorhizon: insights into the phylogenetic relationship among Boraginaceae species and the maternal lineages of purple gromwells.</title>
        <authorList>
            <person name="Okada T."/>
            <person name="Watanabe K."/>
        </authorList>
    </citation>
    <scope>NUCLEOTIDE SEQUENCE [LARGE SCALE GENOMIC DNA]</scope>
</reference>
<feature type="compositionally biased region" description="Polar residues" evidence="1">
    <location>
        <begin position="48"/>
        <end position="72"/>
    </location>
</feature>
<keyword evidence="2" id="KW-0732">Signal</keyword>
<gene>
    <name evidence="3" type="ORF">LIER_43708</name>
</gene>
<sequence length="118" mass="13290">MTSKTKTWLLKHIWLYLLHMLLSLRPLLLNEYDRVTTMLANESPQTMALYSSQQSAPHPRFTTSRPNTTSSFHKTKPRSAGILGAMHGAKKDMVLVKLTPRSFSHVSSTSLILHSLAT</sequence>
<name>A0AAV3QMD2_LITER</name>
<proteinExistence type="predicted"/>
<dbReference type="EMBL" id="BAABME010037863">
    <property type="protein sequence ID" value="GAA0165229.1"/>
    <property type="molecule type" value="Genomic_DNA"/>
</dbReference>
<feature type="region of interest" description="Disordered" evidence="1">
    <location>
        <begin position="48"/>
        <end position="76"/>
    </location>
</feature>
<dbReference type="AlphaFoldDB" id="A0AAV3QMD2"/>
<comment type="caution">
    <text evidence="3">The sequence shown here is derived from an EMBL/GenBank/DDBJ whole genome shotgun (WGS) entry which is preliminary data.</text>
</comment>
<evidence type="ECO:0000313" key="3">
    <source>
        <dbReference type="EMBL" id="GAA0165229.1"/>
    </source>
</evidence>
<feature type="chain" id="PRO_5043315627" evidence="2">
    <location>
        <begin position="24"/>
        <end position="118"/>
    </location>
</feature>
<evidence type="ECO:0000256" key="1">
    <source>
        <dbReference type="SAM" id="MobiDB-lite"/>
    </source>
</evidence>
<evidence type="ECO:0000313" key="4">
    <source>
        <dbReference type="Proteomes" id="UP001454036"/>
    </source>
</evidence>
<evidence type="ECO:0000256" key="2">
    <source>
        <dbReference type="SAM" id="SignalP"/>
    </source>
</evidence>
<protein>
    <submittedName>
        <fullName evidence="3">Uncharacterized protein</fullName>
    </submittedName>
</protein>
<dbReference type="Proteomes" id="UP001454036">
    <property type="component" value="Unassembled WGS sequence"/>
</dbReference>